<sequence length="235" mass="26435">MFEPPWSKTKFDWGLMKPMEEGCCIYTYAKIITDSRSVLQAVNNPINDYPPIRQLKSLLTSSATKSCFGSIALDRLIETCARGLFRVPLVWMTGVSVVTPLITFRMPSPGGGSSYLSLTRARGRIMERESIPNKQISYADKVKVKATNNRDCSKSGIRNKTVKKFISAVKPKEESFSSIDTRKTVQSKLDVRNLNIGVKNVRNISNGGILIETETEEDLDKLMQEFKAQDELNRD</sequence>
<proteinExistence type="predicted"/>
<dbReference type="Proteomes" id="UP001054945">
    <property type="component" value="Unassembled WGS sequence"/>
</dbReference>
<accession>A0AAV4MHE1</accession>
<gene>
    <name evidence="1" type="ORF">CEXT_759851</name>
</gene>
<dbReference type="AlphaFoldDB" id="A0AAV4MHE1"/>
<evidence type="ECO:0000313" key="2">
    <source>
        <dbReference type="Proteomes" id="UP001054945"/>
    </source>
</evidence>
<keyword evidence="2" id="KW-1185">Reference proteome</keyword>
<reference evidence="1 2" key="1">
    <citation type="submission" date="2021-06" db="EMBL/GenBank/DDBJ databases">
        <title>Caerostris extrusa draft genome.</title>
        <authorList>
            <person name="Kono N."/>
            <person name="Arakawa K."/>
        </authorList>
    </citation>
    <scope>NUCLEOTIDE SEQUENCE [LARGE SCALE GENOMIC DNA]</scope>
</reference>
<protein>
    <submittedName>
        <fullName evidence="1">Uncharacterized protein</fullName>
    </submittedName>
</protein>
<organism evidence="1 2">
    <name type="scientific">Caerostris extrusa</name>
    <name type="common">Bark spider</name>
    <name type="synonym">Caerostris bankana</name>
    <dbReference type="NCBI Taxonomy" id="172846"/>
    <lineage>
        <taxon>Eukaryota</taxon>
        <taxon>Metazoa</taxon>
        <taxon>Ecdysozoa</taxon>
        <taxon>Arthropoda</taxon>
        <taxon>Chelicerata</taxon>
        <taxon>Arachnida</taxon>
        <taxon>Araneae</taxon>
        <taxon>Araneomorphae</taxon>
        <taxon>Entelegynae</taxon>
        <taxon>Araneoidea</taxon>
        <taxon>Araneidae</taxon>
        <taxon>Caerostris</taxon>
    </lineage>
</organism>
<name>A0AAV4MHE1_CAEEX</name>
<comment type="caution">
    <text evidence="1">The sequence shown here is derived from an EMBL/GenBank/DDBJ whole genome shotgun (WGS) entry which is preliminary data.</text>
</comment>
<evidence type="ECO:0000313" key="1">
    <source>
        <dbReference type="EMBL" id="GIX71710.1"/>
    </source>
</evidence>
<dbReference type="EMBL" id="BPLR01019779">
    <property type="protein sequence ID" value="GIX71710.1"/>
    <property type="molecule type" value="Genomic_DNA"/>
</dbReference>